<dbReference type="GO" id="GO:0005739">
    <property type="term" value="C:mitochondrion"/>
    <property type="evidence" value="ECO:0007669"/>
    <property type="project" value="TreeGrafter"/>
</dbReference>
<dbReference type="InterPro" id="IPR036457">
    <property type="entry name" value="PPM-type-like_dom_sf"/>
</dbReference>
<dbReference type="PROSITE" id="PS51746">
    <property type="entry name" value="PPM_2"/>
    <property type="match status" value="1"/>
</dbReference>
<name>A0A8H6WJW7_9AGAR</name>
<reference evidence="2" key="1">
    <citation type="submission" date="2020-05" db="EMBL/GenBank/DDBJ databases">
        <title>Mycena genomes resolve the evolution of fungal bioluminescence.</title>
        <authorList>
            <person name="Tsai I.J."/>
        </authorList>
    </citation>
    <scope>NUCLEOTIDE SEQUENCE</scope>
    <source>
        <strain evidence="2">171206Taipei</strain>
    </source>
</reference>
<dbReference type="SMART" id="SM00332">
    <property type="entry name" value="PP2Cc"/>
    <property type="match status" value="1"/>
</dbReference>
<evidence type="ECO:0000259" key="1">
    <source>
        <dbReference type="PROSITE" id="PS51746"/>
    </source>
</evidence>
<dbReference type="CDD" id="cd00143">
    <property type="entry name" value="PP2Cc"/>
    <property type="match status" value="1"/>
</dbReference>
<dbReference type="PANTHER" id="PTHR13832:SF792">
    <property type="entry name" value="GM14286P"/>
    <property type="match status" value="1"/>
</dbReference>
<dbReference type="GO" id="GO:0004741">
    <property type="term" value="F:[pyruvate dehydrogenase (acetyl-transferring)]-phosphatase activity"/>
    <property type="evidence" value="ECO:0007669"/>
    <property type="project" value="TreeGrafter"/>
</dbReference>
<accession>A0A8H6WJW7</accession>
<evidence type="ECO:0000313" key="2">
    <source>
        <dbReference type="EMBL" id="KAF7314979.1"/>
    </source>
</evidence>
<sequence>MATRFTRIWGQLPRSRYAFGGASASAIYLFQSSRKSDDNGRVEQTSVGTHPGIARVDSASVPSNFPCEDRMSSLTIPSSAWSFWAIYDGHSGHQTSALLEQRLIPTLVEKLQDLYRQTTKAPEKEPIHQVFKNACLELDDEIVNKTVETIASLPETAPRMTLAATLLQAARSGSCALVAFYEANLRRLHVALVGDSRAILGRPRQLSDGKTIYDLHILSVDHNAKNPAEIARLEAAHPNEPELLNRETGRLLGWGCSRAFGDGVMKWTRDIQTWMEKDLLGSKPRATLLTPPYFTAEPEVTTIDIQPGDFMIMASDGLWDNLTSEDAVGLVGAWIDRWGIEALRSFDMGSVAGHRLERSELPVKITDKQDKYPWWNAQKRFINADSFNAASHLVRNALGGANTDLHDALLATPAPRSRYQRRVLFLLGRRCLTLFQR</sequence>
<comment type="caution">
    <text evidence="2">The sequence shown here is derived from an EMBL/GenBank/DDBJ whole genome shotgun (WGS) entry which is preliminary data.</text>
</comment>
<protein>
    <submittedName>
        <fullName evidence="2">PPM-type phosphatase domain-containing protein</fullName>
    </submittedName>
</protein>
<evidence type="ECO:0000313" key="3">
    <source>
        <dbReference type="Proteomes" id="UP000636479"/>
    </source>
</evidence>
<dbReference type="SUPFAM" id="SSF81606">
    <property type="entry name" value="PP2C-like"/>
    <property type="match status" value="1"/>
</dbReference>
<dbReference type="Proteomes" id="UP000636479">
    <property type="component" value="Unassembled WGS sequence"/>
</dbReference>
<dbReference type="OrthoDB" id="420076at2759"/>
<gene>
    <name evidence="2" type="ORF">MIND_00012000</name>
</gene>
<dbReference type="InterPro" id="IPR015655">
    <property type="entry name" value="PP2C"/>
</dbReference>
<dbReference type="RefSeq" id="XP_037225002.1">
    <property type="nucleotide sequence ID" value="XM_037357092.1"/>
</dbReference>
<dbReference type="AlphaFoldDB" id="A0A8H6WJW7"/>
<organism evidence="2 3">
    <name type="scientific">Mycena indigotica</name>
    <dbReference type="NCBI Taxonomy" id="2126181"/>
    <lineage>
        <taxon>Eukaryota</taxon>
        <taxon>Fungi</taxon>
        <taxon>Dikarya</taxon>
        <taxon>Basidiomycota</taxon>
        <taxon>Agaricomycotina</taxon>
        <taxon>Agaricomycetes</taxon>
        <taxon>Agaricomycetidae</taxon>
        <taxon>Agaricales</taxon>
        <taxon>Marasmiineae</taxon>
        <taxon>Mycenaceae</taxon>
        <taxon>Mycena</taxon>
    </lineage>
</organism>
<dbReference type="Gene3D" id="3.60.40.10">
    <property type="entry name" value="PPM-type phosphatase domain"/>
    <property type="match status" value="1"/>
</dbReference>
<dbReference type="Pfam" id="PF00481">
    <property type="entry name" value="PP2C"/>
    <property type="match status" value="1"/>
</dbReference>
<dbReference type="EMBL" id="JACAZF010000001">
    <property type="protein sequence ID" value="KAF7314979.1"/>
    <property type="molecule type" value="Genomic_DNA"/>
</dbReference>
<dbReference type="InterPro" id="IPR001932">
    <property type="entry name" value="PPM-type_phosphatase-like_dom"/>
</dbReference>
<proteinExistence type="predicted"/>
<feature type="domain" description="PPM-type phosphatase" evidence="1">
    <location>
        <begin position="55"/>
        <end position="416"/>
    </location>
</feature>
<dbReference type="GeneID" id="59339608"/>
<dbReference type="PANTHER" id="PTHR13832">
    <property type="entry name" value="PROTEIN PHOSPHATASE 2C"/>
    <property type="match status" value="1"/>
</dbReference>
<keyword evidence="3" id="KW-1185">Reference proteome</keyword>